<evidence type="ECO:0000313" key="7">
    <source>
        <dbReference type="Proteomes" id="UP001521931"/>
    </source>
</evidence>
<dbReference type="InterPro" id="IPR000524">
    <property type="entry name" value="Tscrpt_reg_HTH_GntR"/>
</dbReference>
<evidence type="ECO:0000259" key="5">
    <source>
        <dbReference type="PROSITE" id="PS50949"/>
    </source>
</evidence>
<evidence type="ECO:0000256" key="3">
    <source>
        <dbReference type="ARBA" id="ARBA00023163"/>
    </source>
</evidence>
<dbReference type="InterPro" id="IPR036388">
    <property type="entry name" value="WH-like_DNA-bd_sf"/>
</dbReference>
<dbReference type="InterPro" id="IPR008920">
    <property type="entry name" value="TF_FadR/GntR_C"/>
</dbReference>
<dbReference type="Pfam" id="PF07729">
    <property type="entry name" value="FCD"/>
    <property type="match status" value="1"/>
</dbReference>
<evidence type="ECO:0000256" key="4">
    <source>
        <dbReference type="SAM" id="MobiDB-lite"/>
    </source>
</evidence>
<dbReference type="SUPFAM" id="SSF48008">
    <property type="entry name" value="GntR ligand-binding domain-like"/>
    <property type="match status" value="1"/>
</dbReference>
<dbReference type="Pfam" id="PF00392">
    <property type="entry name" value="GntR"/>
    <property type="match status" value="1"/>
</dbReference>
<keyword evidence="2" id="KW-0238">DNA-binding</keyword>
<dbReference type="PROSITE" id="PS50949">
    <property type="entry name" value="HTH_GNTR"/>
    <property type="match status" value="1"/>
</dbReference>
<keyword evidence="3" id="KW-0804">Transcription</keyword>
<reference evidence="6 7" key="1">
    <citation type="submission" date="2022-02" db="EMBL/GenBank/DDBJ databases">
        <title>Uncovering new skin microbiome diversity through culturing and metagenomics.</title>
        <authorList>
            <person name="Conlan S."/>
            <person name="Deming C."/>
            <person name="Nisc Comparative Sequencing Program N."/>
            <person name="Segre J.A."/>
        </authorList>
    </citation>
    <scope>NUCLEOTIDE SEQUENCE [LARGE SCALE GENOMIC DNA]</scope>
    <source>
        <strain evidence="6 7">ACRQZ</strain>
    </source>
</reference>
<dbReference type="EMBL" id="JAKRCV010000042">
    <property type="protein sequence ID" value="MCG7322694.1"/>
    <property type="molecule type" value="Genomic_DNA"/>
</dbReference>
<evidence type="ECO:0000256" key="1">
    <source>
        <dbReference type="ARBA" id="ARBA00023015"/>
    </source>
</evidence>
<dbReference type="PANTHER" id="PTHR43537">
    <property type="entry name" value="TRANSCRIPTIONAL REGULATOR, GNTR FAMILY"/>
    <property type="match status" value="1"/>
</dbReference>
<organism evidence="6 7">
    <name type="scientific">Arsenicicoccus bolidensis</name>
    <dbReference type="NCBI Taxonomy" id="229480"/>
    <lineage>
        <taxon>Bacteria</taxon>
        <taxon>Bacillati</taxon>
        <taxon>Actinomycetota</taxon>
        <taxon>Actinomycetes</taxon>
        <taxon>Micrococcales</taxon>
        <taxon>Intrasporangiaceae</taxon>
        <taxon>Arsenicicoccus</taxon>
    </lineage>
</organism>
<dbReference type="CDD" id="cd07377">
    <property type="entry name" value="WHTH_GntR"/>
    <property type="match status" value="1"/>
</dbReference>
<dbReference type="Proteomes" id="UP001521931">
    <property type="component" value="Unassembled WGS sequence"/>
</dbReference>
<dbReference type="PRINTS" id="PR00035">
    <property type="entry name" value="HTHGNTR"/>
</dbReference>
<dbReference type="PANTHER" id="PTHR43537:SF24">
    <property type="entry name" value="GLUCONATE OPERON TRANSCRIPTIONAL REPRESSOR"/>
    <property type="match status" value="1"/>
</dbReference>
<dbReference type="Gene3D" id="1.10.10.10">
    <property type="entry name" value="Winged helix-like DNA-binding domain superfamily/Winged helix DNA-binding domain"/>
    <property type="match status" value="1"/>
</dbReference>
<dbReference type="InterPro" id="IPR036390">
    <property type="entry name" value="WH_DNA-bd_sf"/>
</dbReference>
<name>A0ABS9Q494_9MICO</name>
<dbReference type="Gene3D" id="1.20.120.530">
    <property type="entry name" value="GntR ligand-binding domain-like"/>
    <property type="match status" value="1"/>
</dbReference>
<feature type="region of interest" description="Disordered" evidence="4">
    <location>
        <begin position="1"/>
        <end position="22"/>
    </location>
</feature>
<dbReference type="RefSeq" id="WP_239265017.1">
    <property type="nucleotide sequence ID" value="NZ_JAKRCV010000042.1"/>
</dbReference>
<dbReference type="SUPFAM" id="SSF46785">
    <property type="entry name" value="Winged helix' DNA-binding domain"/>
    <property type="match status" value="1"/>
</dbReference>
<protein>
    <submittedName>
        <fullName evidence="6">FCD domain-containing protein</fullName>
    </submittedName>
</protein>
<dbReference type="SMART" id="SM00895">
    <property type="entry name" value="FCD"/>
    <property type="match status" value="1"/>
</dbReference>
<feature type="domain" description="HTH gntR-type" evidence="5">
    <location>
        <begin position="38"/>
        <end position="108"/>
    </location>
</feature>
<evidence type="ECO:0000313" key="6">
    <source>
        <dbReference type="EMBL" id="MCG7322694.1"/>
    </source>
</evidence>
<dbReference type="InterPro" id="IPR011711">
    <property type="entry name" value="GntR_C"/>
</dbReference>
<keyword evidence="7" id="KW-1185">Reference proteome</keyword>
<evidence type="ECO:0000256" key="2">
    <source>
        <dbReference type="ARBA" id="ARBA00023125"/>
    </source>
</evidence>
<gene>
    <name evidence="6" type="ORF">MHL29_12485</name>
</gene>
<keyword evidence="1" id="KW-0805">Transcription regulation</keyword>
<dbReference type="SMART" id="SM00345">
    <property type="entry name" value="HTH_GNTR"/>
    <property type="match status" value="1"/>
</dbReference>
<sequence length="273" mass="29211">MSPTPGQVRDPAQTATRPARMTAQDLVPEVVLRPVREGQAYEATLEQLATAVRLGVLPTGSQLPPERELATRLGVSRVTLREAIATLRDLGMVETRRGRAGGSFVTYDWAAREAETGDAAATTEAELEDVLGFRRVVEPGTAYLAASRALPATDRGWLKECLRDVSDASRRDAAEHRQADSRLHLAIAGLSGSPSLVEAVSRSQSALHQLLAAIPVLPRNIEHSNADHEAVVDAILSGEPEDARELAEEHCDKTAALLRGLLAHPTTHPGGTP</sequence>
<comment type="caution">
    <text evidence="6">The sequence shown here is derived from an EMBL/GenBank/DDBJ whole genome shotgun (WGS) entry which is preliminary data.</text>
</comment>
<proteinExistence type="predicted"/>
<accession>A0ABS9Q494</accession>